<keyword evidence="2" id="KW-0812">Transmembrane</keyword>
<feature type="transmembrane region" description="Helical" evidence="2">
    <location>
        <begin position="106"/>
        <end position="126"/>
    </location>
</feature>
<organism evidence="3 4">
    <name type="scientific">Micromonospora endolithica</name>
    <dbReference type="NCBI Taxonomy" id="230091"/>
    <lineage>
        <taxon>Bacteria</taxon>
        <taxon>Bacillati</taxon>
        <taxon>Actinomycetota</taxon>
        <taxon>Actinomycetes</taxon>
        <taxon>Micromonosporales</taxon>
        <taxon>Micromonosporaceae</taxon>
        <taxon>Micromonospora</taxon>
    </lineage>
</organism>
<name>A0A3A9Z7K0_9ACTN</name>
<evidence type="ECO:0000256" key="1">
    <source>
        <dbReference type="SAM" id="Coils"/>
    </source>
</evidence>
<dbReference type="Proteomes" id="UP000281726">
    <property type="component" value="Unassembled WGS sequence"/>
</dbReference>
<keyword evidence="4" id="KW-1185">Reference proteome</keyword>
<sequence>MEARVGRLVASLREFDEVIKELQTELQTRQAAVDRLRAEEEQSRQLAAVKAEEAAAVRSLIDGAIGRAHAELQVRPADEQAVLKGRLSVLQEELETARSKGRREQALFFLSGALVSIPIGFMVNYFS</sequence>
<evidence type="ECO:0000313" key="4">
    <source>
        <dbReference type="Proteomes" id="UP000281726"/>
    </source>
</evidence>
<comment type="caution">
    <text evidence="3">The sequence shown here is derived from an EMBL/GenBank/DDBJ whole genome shotgun (WGS) entry which is preliminary data.</text>
</comment>
<keyword evidence="2" id="KW-1133">Transmembrane helix</keyword>
<keyword evidence="2" id="KW-0472">Membrane</keyword>
<accession>A0A3A9Z7K0</accession>
<keyword evidence="1" id="KW-0175">Coiled coil</keyword>
<evidence type="ECO:0000256" key="2">
    <source>
        <dbReference type="SAM" id="Phobius"/>
    </source>
</evidence>
<dbReference type="OrthoDB" id="3542903at2"/>
<dbReference type="EMBL" id="RBAK01000007">
    <property type="protein sequence ID" value="RKN44315.1"/>
    <property type="molecule type" value="Genomic_DNA"/>
</dbReference>
<dbReference type="RefSeq" id="WP_147252676.1">
    <property type="nucleotide sequence ID" value="NZ_RBAK01000007.1"/>
</dbReference>
<reference evidence="3 4" key="1">
    <citation type="journal article" date="2004" name="Syst. Appl. Microbiol.">
        <title>Cryptoendolithic actinomycetes from antarctic sandstone rock samples: Micromonospora endolithica sp. nov. and two isolates related to Micromonospora coerulea Jensen 1932.</title>
        <authorList>
            <person name="Hirsch P."/>
            <person name="Mevs U."/>
            <person name="Kroppenstedt R.M."/>
            <person name="Schumann P."/>
            <person name="Stackebrandt E."/>
        </authorList>
    </citation>
    <scope>NUCLEOTIDE SEQUENCE [LARGE SCALE GENOMIC DNA]</scope>
    <source>
        <strain evidence="3 4">JCM 12677</strain>
    </source>
</reference>
<evidence type="ECO:0000313" key="3">
    <source>
        <dbReference type="EMBL" id="RKN44315.1"/>
    </source>
</evidence>
<feature type="coiled-coil region" evidence="1">
    <location>
        <begin position="12"/>
        <end position="39"/>
    </location>
</feature>
<proteinExistence type="predicted"/>
<gene>
    <name evidence="3" type="ORF">D7223_18790</name>
</gene>
<dbReference type="AlphaFoldDB" id="A0A3A9Z7K0"/>
<protein>
    <submittedName>
        <fullName evidence="3">Uncharacterized protein</fullName>
    </submittedName>
</protein>